<dbReference type="GO" id="GO:0006351">
    <property type="term" value="P:DNA-templated transcription"/>
    <property type="evidence" value="ECO:0007669"/>
    <property type="project" value="InterPro"/>
</dbReference>
<gene>
    <name evidence="3" type="ORF">KIN20_029347</name>
</gene>
<evidence type="ECO:0000313" key="3">
    <source>
        <dbReference type="EMBL" id="KAJ1368256.1"/>
    </source>
</evidence>
<dbReference type="SUPFAM" id="SSF46942">
    <property type="entry name" value="Elongation factor TFIIS domain 2"/>
    <property type="match status" value="1"/>
</dbReference>
<dbReference type="GO" id="GO:0005634">
    <property type="term" value="C:nucleus"/>
    <property type="evidence" value="ECO:0007669"/>
    <property type="project" value="TreeGrafter"/>
</dbReference>
<feature type="region of interest" description="Disordered" evidence="1">
    <location>
        <begin position="188"/>
        <end position="250"/>
    </location>
</feature>
<evidence type="ECO:0000256" key="1">
    <source>
        <dbReference type="SAM" id="MobiDB-lite"/>
    </source>
</evidence>
<protein>
    <recommendedName>
        <fullName evidence="2">TFIIS central domain-containing protein</fullName>
    </recommendedName>
</protein>
<reference evidence="3" key="1">
    <citation type="submission" date="2021-06" db="EMBL/GenBank/DDBJ databases">
        <title>Parelaphostrongylus tenuis whole genome reference sequence.</title>
        <authorList>
            <person name="Garwood T.J."/>
            <person name="Larsen P.A."/>
            <person name="Fountain-Jones N.M."/>
            <person name="Garbe J.R."/>
            <person name="Macchietto M.G."/>
            <person name="Kania S.A."/>
            <person name="Gerhold R.W."/>
            <person name="Richards J.E."/>
            <person name="Wolf T.M."/>
        </authorList>
    </citation>
    <scope>NUCLEOTIDE SEQUENCE</scope>
    <source>
        <strain evidence="3">MNPRO001-30</strain>
        <tissue evidence="3">Meninges</tissue>
    </source>
</reference>
<evidence type="ECO:0000259" key="2">
    <source>
        <dbReference type="Pfam" id="PF07500"/>
    </source>
</evidence>
<feature type="region of interest" description="Disordered" evidence="1">
    <location>
        <begin position="586"/>
        <end position="610"/>
    </location>
</feature>
<feature type="compositionally biased region" description="Basic and acidic residues" evidence="1">
    <location>
        <begin position="483"/>
        <end position="499"/>
    </location>
</feature>
<evidence type="ECO:0000313" key="4">
    <source>
        <dbReference type="Proteomes" id="UP001196413"/>
    </source>
</evidence>
<feature type="compositionally biased region" description="Basic and acidic residues" evidence="1">
    <location>
        <begin position="526"/>
        <end position="537"/>
    </location>
</feature>
<proteinExistence type="predicted"/>
<feature type="compositionally biased region" description="Basic residues" evidence="1">
    <location>
        <begin position="597"/>
        <end position="610"/>
    </location>
</feature>
<dbReference type="EMBL" id="JAHQIW010006128">
    <property type="protein sequence ID" value="KAJ1368256.1"/>
    <property type="molecule type" value="Genomic_DNA"/>
</dbReference>
<feature type="compositionally biased region" description="Low complexity" evidence="1">
    <location>
        <begin position="515"/>
        <end position="525"/>
    </location>
</feature>
<keyword evidence="4" id="KW-1185">Reference proteome</keyword>
<feature type="compositionally biased region" description="Polar residues" evidence="1">
    <location>
        <begin position="107"/>
        <end position="121"/>
    </location>
</feature>
<dbReference type="InterPro" id="IPR036575">
    <property type="entry name" value="TFIIS_cen_dom_sf"/>
</dbReference>
<comment type="caution">
    <text evidence="3">The sequence shown here is derived from an EMBL/GenBank/DDBJ whole genome shotgun (WGS) entry which is preliminary data.</text>
</comment>
<dbReference type="Gene3D" id="1.10.472.30">
    <property type="entry name" value="Transcription elongation factor S-II, central domain"/>
    <property type="match status" value="1"/>
</dbReference>
<feature type="compositionally biased region" description="Low complexity" evidence="1">
    <location>
        <begin position="543"/>
        <end position="553"/>
    </location>
</feature>
<dbReference type="Pfam" id="PF07500">
    <property type="entry name" value="TFIIS_M"/>
    <property type="match status" value="1"/>
</dbReference>
<organism evidence="3 4">
    <name type="scientific">Parelaphostrongylus tenuis</name>
    <name type="common">Meningeal worm</name>
    <dbReference type="NCBI Taxonomy" id="148309"/>
    <lineage>
        <taxon>Eukaryota</taxon>
        <taxon>Metazoa</taxon>
        <taxon>Ecdysozoa</taxon>
        <taxon>Nematoda</taxon>
        <taxon>Chromadorea</taxon>
        <taxon>Rhabditida</taxon>
        <taxon>Rhabditina</taxon>
        <taxon>Rhabditomorpha</taxon>
        <taxon>Strongyloidea</taxon>
        <taxon>Metastrongylidae</taxon>
        <taxon>Parelaphostrongylus</taxon>
    </lineage>
</organism>
<dbReference type="PANTHER" id="PTHR11477:SF51">
    <property type="entry name" value="PROTEIN PARTNER OF SNF, ISOFORM B"/>
    <property type="match status" value="1"/>
</dbReference>
<feature type="domain" description="TFIIS central" evidence="2">
    <location>
        <begin position="370"/>
        <end position="470"/>
    </location>
</feature>
<dbReference type="Proteomes" id="UP001196413">
    <property type="component" value="Unassembled WGS sequence"/>
</dbReference>
<feature type="compositionally biased region" description="Low complexity" evidence="1">
    <location>
        <begin position="217"/>
        <end position="228"/>
    </location>
</feature>
<dbReference type="AlphaFoldDB" id="A0AAD5WFJ9"/>
<dbReference type="PANTHER" id="PTHR11477">
    <property type="entry name" value="TRANSCRIPTION FACTOR S-II ZINC FINGER DOMAIN-CONTAINING PROTEIN"/>
    <property type="match status" value="1"/>
</dbReference>
<dbReference type="InterPro" id="IPR003618">
    <property type="entry name" value="TFIIS_cen_dom"/>
</dbReference>
<feature type="region of interest" description="Disordered" evidence="1">
    <location>
        <begin position="102"/>
        <end position="121"/>
    </location>
</feature>
<sequence>MDGYKIPSEKRPPISWTPFSSDSWRTRLKRVKQSLKSNSTGEASESSCSGVLLRYTPVYPCRCWDTADAEFLPKIEPVVLLDIAGSSAQAFKDIEAALKKRDGKKGQSVSSPGNIGHSCSSEGSELRMEKWSSVNIKGWSEDRIKSHFCLNDFTIDISDFPHHELPSSTSLEFVGDGAARKLSSDELKYDEEYSQSNKNEESVAGVEHKKKKRKRSASSSSARTSTSSDGGENHLDSGNEASAATKNTTKKKAYSERPCVECGRYLDTCVMDWKETLGMSTVWCSRECIERRVARAYEVLPEGYGALTLLRSDGHVLTHGPELENLAEFILKYPDYEPVLPLAKRKKVARNDQGSDTKKSTPRLLSKDADRIRFNVKRAFSDALLKRAKMDKVKSAMKLCKDVSENIEAALFKHCGSNLNSTSYKSWTKSFIENVADCRNKSFYYRVLTGMISVCKVVTLDGNDMKKPEYSSPLDEAPANSVVEHRDDAPVSCEQDKTDQSVSTRGTIKKDGVSATTTKASTNSTKKTETKQTERVAQRSNARKSVSASASSSTLEAILGDGAKDTTEQHLSHFYDVNCSICLAKQKSQAEAERERKGRKGTATRRRQKV</sequence>
<name>A0AAD5WFJ9_PARTN</name>
<feature type="region of interest" description="Disordered" evidence="1">
    <location>
        <begin position="469"/>
        <end position="554"/>
    </location>
</feature>
<accession>A0AAD5WFJ9</accession>